<dbReference type="Gene3D" id="1.20.5.2210">
    <property type="match status" value="1"/>
</dbReference>
<dbReference type="EMBL" id="LGAV01000003">
    <property type="protein sequence ID" value="KOS14934.1"/>
    <property type="molecule type" value="Genomic_DNA"/>
</dbReference>
<dbReference type="GO" id="GO:0045259">
    <property type="term" value="C:proton-transporting ATP synthase complex"/>
    <property type="evidence" value="ECO:0007669"/>
    <property type="project" value="UniProtKB-KW"/>
</dbReference>
<evidence type="ECO:0000256" key="2">
    <source>
        <dbReference type="ARBA" id="ARBA00022547"/>
    </source>
</evidence>
<dbReference type="PANTHER" id="PTHR12733:SF3">
    <property type="entry name" value="ATP SYNTHASE F(0) COMPLEX SUBUNIT B1, MITOCHONDRIAL"/>
    <property type="match status" value="1"/>
</dbReference>
<organism evidence="9 10">
    <name type="scientific">Malassezia pachydermatis</name>
    <dbReference type="NCBI Taxonomy" id="77020"/>
    <lineage>
        <taxon>Eukaryota</taxon>
        <taxon>Fungi</taxon>
        <taxon>Dikarya</taxon>
        <taxon>Basidiomycota</taxon>
        <taxon>Ustilaginomycotina</taxon>
        <taxon>Malasseziomycetes</taxon>
        <taxon>Malasseziales</taxon>
        <taxon>Malasseziaceae</taxon>
        <taxon>Malassezia</taxon>
    </lineage>
</organism>
<sequence>MVYRIASRSAQAATRRALASAVPRQAMVPAMTSARFYSDKPSPEAKAASIIDALPGNSLVSKTTWVTLGAGLTAYTVSNELYVANDETVIMAGFLIFATLIGRSVAKPYADWANSTIEKISGILNDARTGHTKAIQTRIDTVNEKKDVVDVTKALYAMAKETVQTEKEAFELKQKTQLAAEVKSVLDSWVRYEAQQRDAEQRLLAETVIKKVADTLRDEKSQKQILDNAVSELEQLVKSKKI</sequence>
<dbReference type="Pfam" id="PF05405">
    <property type="entry name" value="Mt_ATP-synt_B"/>
    <property type="match status" value="1"/>
</dbReference>
<dbReference type="FunFam" id="1.20.5.2210:FF:000002">
    <property type="entry name" value="ATP synthase subunit 4 mitochondrial"/>
    <property type="match status" value="1"/>
</dbReference>
<gene>
    <name evidence="9" type="ORF">Malapachy_1198</name>
</gene>
<comment type="similarity">
    <text evidence="8">Belongs to the eukaryotic ATPase B chain family.</text>
</comment>
<name>A0A0M8MV45_9BASI</name>
<keyword evidence="3 8" id="KW-0375">Hydrogen ion transport</keyword>
<dbReference type="InterPro" id="IPR013837">
    <property type="entry name" value="ATP_synth_F0_suB"/>
</dbReference>
<dbReference type="InterPro" id="IPR008688">
    <property type="entry name" value="ATP_synth_Bsub_B/MI25"/>
</dbReference>
<comment type="function">
    <text evidence="8">Subunit b, of the mitochondrial membrane ATP synthase complex (F(1)F(0) ATP synthase or Complex V) that produces ATP from ADP in the presence of a proton gradient across the membrane which is generated by electron transport complexes of the respiratory chain. ATP synthase complex consist of a soluble F(1) head domain - the catalytic core - and a membrane F(1) domain - the membrane proton channel. These two domains are linked by a central stalk rotating inside the F(1) region and a stationary peripheral stalk. During catalysis, ATP synthesis in the catalytic domain of F(1) is coupled via a rotary mechanism of the central stalk subunits to proton translocation. In vivo, can only synthesize ATP although its ATP hydrolase activity can be activated artificially in vitro. Part of the complex F(0) domain. Part of the complex F(0) domain and the peripheric stalk, which acts as a stator to hold the catalytic alpha(3)beta(3) subcomplex and subunit a/ATP6 static relative to the rotary elements.</text>
</comment>
<dbReference type="GO" id="GO:0046933">
    <property type="term" value="F:proton-transporting ATP synthase activity, rotational mechanism"/>
    <property type="evidence" value="ECO:0007669"/>
    <property type="project" value="TreeGrafter"/>
</dbReference>
<dbReference type="OrthoDB" id="67388at2759"/>
<comment type="subcellular location">
    <subcellularLocation>
        <location evidence="8">Mitochondrion</location>
    </subcellularLocation>
    <subcellularLocation>
        <location evidence="8">Mitochondrion inner membrane</location>
    </subcellularLocation>
</comment>
<keyword evidence="10" id="KW-1185">Reference proteome</keyword>
<keyword evidence="2 8" id="KW-0138">CF(0)</keyword>
<dbReference type="Proteomes" id="UP000037751">
    <property type="component" value="Unassembled WGS sequence"/>
</dbReference>
<evidence type="ECO:0000256" key="1">
    <source>
        <dbReference type="ARBA" id="ARBA00022448"/>
    </source>
</evidence>
<evidence type="ECO:0000256" key="5">
    <source>
        <dbReference type="ARBA" id="ARBA00023065"/>
    </source>
</evidence>
<keyword evidence="7 8" id="KW-0472">Membrane</keyword>
<accession>A0A0M8MV45</accession>
<protein>
    <recommendedName>
        <fullName evidence="8">ATP synthase subunit 4</fullName>
    </recommendedName>
</protein>
<dbReference type="STRING" id="77020.A0A0M8MV45"/>
<evidence type="ECO:0000313" key="10">
    <source>
        <dbReference type="Proteomes" id="UP000037751"/>
    </source>
</evidence>
<keyword evidence="1 8" id="KW-0813">Transport</keyword>
<keyword evidence="6 8" id="KW-0496">Mitochondrion</keyword>
<dbReference type="GeneID" id="28727580"/>
<reference evidence="9 10" key="1">
    <citation type="submission" date="2015-07" db="EMBL/GenBank/DDBJ databases">
        <title>Draft Genome Sequence of Malassezia furfur CBS1878 and Malassezia pachydermatis CBS1879.</title>
        <authorList>
            <person name="Triana S."/>
            <person name="Ohm R."/>
            <person name="Gonzalez A."/>
            <person name="DeCock H."/>
            <person name="Restrepo S."/>
            <person name="Celis A."/>
        </authorList>
    </citation>
    <scope>NUCLEOTIDE SEQUENCE [LARGE SCALE GENOMIC DNA]</scope>
    <source>
        <strain evidence="9 10">CBS 1879</strain>
    </source>
</reference>
<evidence type="ECO:0000256" key="4">
    <source>
        <dbReference type="ARBA" id="ARBA00022792"/>
    </source>
</evidence>
<dbReference type="AlphaFoldDB" id="A0A0M8MV45"/>
<proteinExistence type="inferred from homology"/>
<comment type="subunit">
    <text evidence="8">F-type ATPases have 2 components, CF(1) - the catalytic core - and CF(0) - the membrane proton channel. In yeast, the dimeric form of ATP synthase consists of 17 polypeptides: alpha, beta, gamma, delta, epsilon, 4 (B), 5 (OSCP), 6 (A), 8, 9 (C), d, E (Tim11), f, g, h, i/j and k.</text>
</comment>
<evidence type="ECO:0000256" key="3">
    <source>
        <dbReference type="ARBA" id="ARBA00022781"/>
    </source>
</evidence>
<evidence type="ECO:0000256" key="7">
    <source>
        <dbReference type="ARBA" id="ARBA00023136"/>
    </source>
</evidence>
<evidence type="ECO:0000313" key="9">
    <source>
        <dbReference type="EMBL" id="KOS14934.1"/>
    </source>
</evidence>
<dbReference type="RefSeq" id="XP_017992566.1">
    <property type="nucleotide sequence ID" value="XM_018135705.1"/>
</dbReference>
<dbReference type="SUPFAM" id="SSF161060">
    <property type="entry name" value="ATP synthase B chain-like"/>
    <property type="match status" value="1"/>
</dbReference>
<keyword evidence="5 8" id="KW-0406">Ion transport</keyword>
<dbReference type="GO" id="GO:0005743">
    <property type="term" value="C:mitochondrial inner membrane"/>
    <property type="evidence" value="ECO:0007669"/>
    <property type="project" value="UniProtKB-SubCell"/>
</dbReference>
<dbReference type="VEuPathDB" id="FungiDB:Malapachy_1198"/>
<keyword evidence="4 8" id="KW-0999">Mitochondrion inner membrane</keyword>
<evidence type="ECO:0000256" key="8">
    <source>
        <dbReference type="RuleBase" id="RU368017"/>
    </source>
</evidence>
<comment type="caution">
    <text evidence="9">The sequence shown here is derived from an EMBL/GenBank/DDBJ whole genome shotgun (WGS) entry which is preliminary data.</text>
</comment>
<dbReference type="PANTHER" id="PTHR12733">
    <property type="entry name" value="MITOCHONDRIAL ATP SYNTHASE B CHAIN"/>
    <property type="match status" value="1"/>
</dbReference>
<evidence type="ECO:0000256" key="6">
    <source>
        <dbReference type="ARBA" id="ARBA00023128"/>
    </source>
</evidence>